<evidence type="ECO:0000256" key="1">
    <source>
        <dbReference type="ARBA" id="ARBA00022448"/>
    </source>
</evidence>
<dbReference type="InterPro" id="IPR009056">
    <property type="entry name" value="Cyt_c-like_dom"/>
</dbReference>
<dbReference type="AlphaFoldDB" id="A0A8J6YZM9"/>
<dbReference type="GO" id="GO:0046872">
    <property type="term" value="F:metal ion binding"/>
    <property type="evidence" value="ECO:0007669"/>
    <property type="project" value="UniProtKB-KW"/>
</dbReference>
<evidence type="ECO:0000256" key="6">
    <source>
        <dbReference type="PROSITE-ProRule" id="PRU00433"/>
    </source>
</evidence>
<keyword evidence="1" id="KW-0813">Transport</keyword>
<evidence type="ECO:0000256" key="4">
    <source>
        <dbReference type="ARBA" id="ARBA00022982"/>
    </source>
</evidence>
<keyword evidence="3 6" id="KW-0479">Metal-binding</keyword>
<keyword evidence="4" id="KW-0249">Electron transport</keyword>
<dbReference type="PANTHER" id="PTHR11961">
    <property type="entry name" value="CYTOCHROME C"/>
    <property type="match status" value="1"/>
</dbReference>
<evidence type="ECO:0000256" key="3">
    <source>
        <dbReference type="ARBA" id="ARBA00022723"/>
    </source>
</evidence>
<comment type="caution">
    <text evidence="8">The sequence shown here is derived from an EMBL/GenBank/DDBJ whole genome shotgun (WGS) entry which is preliminary data.</text>
</comment>
<dbReference type="InterPro" id="IPR002327">
    <property type="entry name" value="Cyt_c_1A/1B"/>
</dbReference>
<protein>
    <submittedName>
        <fullName evidence="8">Cytochrome C</fullName>
    </submittedName>
</protein>
<gene>
    <name evidence="8" type="ORF">ICN82_15795</name>
</gene>
<proteinExistence type="predicted"/>
<evidence type="ECO:0000259" key="7">
    <source>
        <dbReference type="PROSITE" id="PS51007"/>
    </source>
</evidence>
<evidence type="ECO:0000256" key="5">
    <source>
        <dbReference type="ARBA" id="ARBA00023004"/>
    </source>
</evidence>
<accession>A0A8J6YZM9</accession>
<sequence>MLLAAGQPALAGGDAAAGEDGFRRCQACHVVRAPSGEVLAGRSARTGPDLYGLPGRVLGSQEDFAYSQAFEEARAAGLTWDEDAFAAYLQDPGAYLSQVMGHRLRSKMTFRLRDEAAARDLWAYLESLSAPE</sequence>
<keyword evidence="9" id="KW-1185">Reference proteome</keyword>
<keyword evidence="5 6" id="KW-0408">Iron</keyword>
<evidence type="ECO:0000256" key="2">
    <source>
        <dbReference type="ARBA" id="ARBA00022617"/>
    </source>
</evidence>
<dbReference type="Proteomes" id="UP000609121">
    <property type="component" value="Unassembled WGS sequence"/>
</dbReference>
<evidence type="ECO:0000313" key="8">
    <source>
        <dbReference type="EMBL" id="MBE3639664.1"/>
    </source>
</evidence>
<dbReference type="InterPro" id="IPR036909">
    <property type="entry name" value="Cyt_c-like_dom_sf"/>
</dbReference>
<organism evidence="8 9">
    <name type="scientific">Mangrovicoccus algicola</name>
    <dbReference type="NCBI Taxonomy" id="2771008"/>
    <lineage>
        <taxon>Bacteria</taxon>
        <taxon>Pseudomonadati</taxon>
        <taxon>Pseudomonadota</taxon>
        <taxon>Alphaproteobacteria</taxon>
        <taxon>Rhodobacterales</taxon>
        <taxon>Paracoccaceae</taxon>
        <taxon>Mangrovicoccus</taxon>
    </lineage>
</organism>
<dbReference type="GO" id="GO:0009055">
    <property type="term" value="F:electron transfer activity"/>
    <property type="evidence" value="ECO:0007669"/>
    <property type="project" value="InterPro"/>
</dbReference>
<evidence type="ECO:0000313" key="9">
    <source>
        <dbReference type="Proteomes" id="UP000609121"/>
    </source>
</evidence>
<dbReference type="GO" id="GO:0020037">
    <property type="term" value="F:heme binding"/>
    <property type="evidence" value="ECO:0007669"/>
    <property type="project" value="InterPro"/>
</dbReference>
<name>A0A8J6YZM9_9RHOB</name>
<dbReference type="SUPFAM" id="SSF46626">
    <property type="entry name" value="Cytochrome c"/>
    <property type="match status" value="1"/>
</dbReference>
<dbReference type="EMBL" id="JACVXA010000054">
    <property type="protein sequence ID" value="MBE3639664.1"/>
    <property type="molecule type" value="Genomic_DNA"/>
</dbReference>
<reference evidence="8" key="1">
    <citation type="submission" date="2020-09" db="EMBL/GenBank/DDBJ databases">
        <title>A novel bacterium of genus Mangrovicoccus, isolated from South China Sea.</title>
        <authorList>
            <person name="Huang H."/>
            <person name="Mo K."/>
            <person name="Hu Y."/>
        </authorList>
    </citation>
    <scope>NUCLEOTIDE SEQUENCE</scope>
    <source>
        <strain evidence="8">HB182678</strain>
    </source>
</reference>
<keyword evidence="2 6" id="KW-0349">Heme</keyword>
<dbReference type="Gene3D" id="1.10.760.10">
    <property type="entry name" value="Cytochrome c-like domain"/>
    <property type="match status" value="1"/>
</dbReference>
<dbReference type="PROSITE" id="PS51007">
    <property type="entry name" value="CYTC"/>
    <property type="match status" value="1"/>
</dbReference>
<feature type="domain" description="Cytochrome c" evidence="7">
    <location>
        <begin position="13"/>
        <end position="129"/>
    </location>
</feature>